<evidence type="ECO:0008006" key="8">
    <source>
        <dbReference type="Google" id="ProtNLM"/>
    </source>
</evidence>
<feature type="domain" description="GED" evidence="4">
    <location>
        <begin position="522"/>
        <end position="613"/>
    </location>
</feature>
<dbReference type="InterPro" id="IPR001401">
    <property type="entry name" value="Dynamin_GTPase"/>
</dbReference>
<dbReference type="InterPro" id="IPR020850">
    <property type="entry name" value="GED_dom"/>
</dbReference>
<accession>A0A8H3J834</accession>
<dbReference type="GO" id="GO:0000266">
    <property type="term" value="P:mitochondrial fission"/>
    <property type="evidence" value="ECO:0007669"/>
    <property type="project" value="TreeGrafter"/>
</dbReference>
<dbReference type="Gene3D" id="1.20.120.1240">
    <property type="entry name" value="Dynamin, middle domain"/>
    <property type="match status" value="1"/>
</dbReference>
<dbReference type="InterPro" id="IPR045063">
    <property type="entry name" value="Dynamin_N"/>
</dbReference>
<dbReference type="Gene3D" id="3.40.50.300">
    <property type="entry name" value="P-loop containing nucleotide triphosphate hydrolases"/>
    <property type="match status" value="1"/>
</dbReference>
<dbReference type="OrthoDB" id="415706at2759"/>
<proteinExistence type="predicted"/>
<evidence type="ECO:0000313" key="7">
    <source>
        <dbReference type="Proteomes" id="UP000664534"/>
    </source>
</evidence>
<dbReference type="Proteomes" id="UP000664534">
    <property type="component" value="Unassembled WGS sequence"/>
</dbReference>
<feature type="domain" description="Dynamin-type G" evidence="5">
    <location>
        <begin position="1"/>
        <end position="235"/>
    </location>
</feature>
<dbReference type="PANTHER" id="PTHR11566:SF21">
    <property type="entry name" value="DYNAMIN RELATED PROTEIN 1, ISOFORM A"/>
    <property type="match status" value="1"/>
</dbReference>
<dbReference type="InterPro" id="IPR027417">
    <property type="entry name" value="P-loop_NTPase"/>
</dbReference>
<dbReference type="GO" id="GO:0048312">
    <property type="term" value="P:intracellular distribution of mitochondria"/>
    <property type="evidence" value="ECO:0007669"/>
    <property type="project" value="TreeGrafter"/>
</dbReference>
<dbReference type="InterPro" id="IPR030381">
    <property type="entry name" value="G_DYNAMIN_dom"/>
</dbReference>
<dbReference type="GO" id="GO:0016559">
    <property type="term" value="P:peroxisome fission"/>
    <property type="evidence" value="ECO:0007669"/>
    <property type="project" value="TreeGrafter"/>
</dbReference>
<dbReference type="Pfam" id="PF00350">
    <property type="entry name" value="Dynamin_N"/>
    <property type="match status" value="1"/>
</dbReference>
<dbReference type="GO" id="GO:0008017">
    <property type="term" value="F:microtubule binding"/>
    <property type="evidence" value="ECO:0007669"/>
    <property type="project" value="TreeGrafter"/>
</dbReference>
<dbReference type="SMART" id="SM00053">
    <property type="entry name" value="DYNc"/>
    <property type="match status" value="1"/>
</dbReference>
<dbReference type="GO" id="GO:0016020">
    <property type="term" value="C:membrane"/>
    <property type="evidence" value="ECO:0007669"/>
    <property type="project" value="TreeGrafter"/>
</dbReference>
<dbReference type="InterPro" id="IPR000375">
    <property type="entry name" value="Dynamin_stalk"/>
</dbReference>
<evidence type="ECO:0000256" key="1">
    <source>
        <dbReference type="ARBA" id="ARBA00022741"/>
    </source>
</evidence>
<dbReference type="EMBL" id="CAJPDT010000191">
    <property type="protein sequence ID" value="CAF9942508.1"/>
    <property type="molecule type" value="Genomic_DNA"/>
</dbReference>
<dbReference type="CDD" id="cd08771">
    <property type="entry name" value="DLP_1"/>
    <property type="match status" value="1"/>
</dbReference>
<keyword evidence="1" id="KW-0547">Nucleotide-binding</keyword>
<gene>
    <name evidence="6" type="ORF">IMSHALPRED_003852</name>
</gene>
<dbReference type="GO" id="GO:0003924">
    <property type="term" value="F:GTPase activity"/>
    <property type="evidence" value="ECO:0007669"/>
    <property type="project" value="InterPro"/>
</dbReference>
<sequence length="712" mass="79546">MGVSVSIVPHQARTESERLALSSFHEKLEGFEGLPNLIENAKAAMGISTHGKAFSKDLLRVEVSGPDRPHLTIVDLPGLIHSETKQQSASDVELVQDVVQSYMKESRSIILAVVSAKNDYANQIVLKLARAADKKGNRTLGVITKPDTLIAGSESEAMYVSLARNQDVEFRLGWHVLKNMDSETGEWSLADRGVKQEEFFSQGIWEDMSRSLLGVDTLRSRLSKVLLGQIAAELPSLIDEIDIKSSACRNRLDKLGDPRATLTEQQLYLFQLSQSFQSLVKAAVDGTYNDPFFGDAKSELGYQKRIRAVMQNLNLDFADNISRRGHCRKVTESKNTSHISKDVIPISRDKFIDHIQHLMKRTKGRELPGTFNPMIVSDLFLEQSVPWEAIARSHVDKVWKAAKEFLGHAAAYVADATTSKALFQKIFEPALNQLLGTLNEKTTELLTPHQRSHPITYNHYFTETLQKLRNERNHDEYSEIVKRFFGVSSLETPYYVDRNHDLCQLVSDLVQYTEPDMNRFACSEALDCMEAYHKVALERFIDDIANEVIEAKLISPLGGIFTPVAVSAMSADLVTSMAGESEENRAQREQLTKQLDVLTKGSDTCKRFIGVRLLSTDDDASQSDPGFNNTSDEESGLSLDDDARSSTDGSMRPRRPTIKRSEHVIEEETPASASDPVPETLDSKFVRLGLGFSKKSKKRSRVSAARAAFEED</sequence>
<dbReference type="AlphaFoldDB" id="A0A8H3J834"/>
<dbReference type="GO" id="GO:0006897">
    <property type="term" value="P:endocytosis"/>
    <property type="evidence" value="ECO:0007669"/>
    <property type="project" value="TreeGrafter"/>
</dbReference>
<feature type="region of interest" description="Disordered" evidence="3">
    <location>
        <begin position="617"/>
        <end position="680"/>
    </location>
</feature>
<name>A0A8H3J834_9LECA</name>
<dbReference type="Pfam" id="PF01031">
    <property type="entry name" value="Dynamin_M"/>
    <property type="match status" value="1"/>
</dbReference>
<dbReference type="GO" id="GO:0005739">
    <property type="term" value="C:mitochondrion"/>
    <property type="evidence" value="ECO:0007669"/>
    <property type="project" value="TreeGrafter"/>
</dbReference>
<keyword evidence="2" id="KW-0342">GTP-binding</keyword>
<dbReference type="PANTHER" id="PTHR11566">
    <property type="entry name" value="DYNAMIN"/>
    <property type="match status" value="1"/>
</dbReference>
<dbReference type="SUPFAM" id="SSF52540">
    <property type="entry name" value="P-loop containing nucleoside triphosphate hydrolases"/>
    <property type="match status" value="1"/>
</dbReference>
<protein>
    <recommendedName>
        <fullName evidence="8">GED domain-containing protein</fullName>
    </recommendedName>
</protein>
<evidence type="ECO:0000256" key="2">
    <source>
        <dbReference type="ARBA" id="ARBA00023134"/>
    </source>
</evidence>
<comment type="caution">
    <text evidence="6">The sequence shown here is derived from an EMBL/GenBank/DDBJ whole genome shotgun (WGS) entry which is preliminary data.</text>
</comment>
<dbReference type="GO" id="GO:0005874">
    <property type="term" value="C:microtubule"/>
    <property type="evidence" value="ECO:0007669"/>
    <property type="project" value="TreeGrafter"/>
</dbReference>
<dbReference type="GO" id="GO:0005525">
    <property type="term" value="F:GTP binding"/>
    <property type="evidence" value="ECO:0007669"/>
    <property type="project" value="InterPro"/>
</dbReference>
<evidence type="ECO:0000259" key="4">
    <source>
        <dbReference type="PROSITE" id="PS51388"/>
    </source>
</evidence>
<reference evidence="6" key="1">
    <citation type="submission" date="2021-03" db="EMBL/GenBank/DDBJ databases">
        <authorList>
            <person name="Tagirdzhanova G."/>
        </authorList>
    </citation>
    <scope>NUCLEOTIDE SEQUENCE</scope>
</reference>
<evidence type="ECO:0000259" key="5">
    <source>
        <dbReference type="PROSITE" id="PS51718"/>
    </source>
</evidence>
<organism evidence="6 7">
    <name type="scientific">Imshaugia aleurites</name>
    <dbReference type="NCBI Taxonomy" id="172621"/>
    <lineage>
        <taxon>Eukaryota</taxon>
        <taxon>Fungi</taxon>
        <taxon>Dikarya</taxon>
        <taxon>Ascomycota</taxon>
        <taxon>Pezizomycotina</taxon>
        <taxon>Lecanoromycetes</taxon>
        <taxon>OSLEUM clade</taxon>
        <taxon>Lecanoromycetidae</taxon>
        <taxon>Lecanorales</taxon>
        <taxon>Lecanorineae</taxon>
        <taxon>Parmeliaceae</taxon>
        <taxon>Imshaugia</taxon>
    </lineage>
</organism>
<evidence type="ECO:0000256" key="3">
    <source>
        <dbReference type="SAM" id="MobiDB-lite"/>
    </source>
</evidence>
<dbReference type="PROSITE" id="PS51388">
    <property type="entry name" value="GED"/>
    <property type="match status" value="1"/>
</dbReference>
<dbReference type="InterPro" id="IPR022812">
    <property type="entry name" value="Dynamin"/>
</dbReference>
<evidence type="ECO:0000313" key="6">
    <source>
        <dbReference type="EMBL" id="CAF9942508.1"/>
    </source>
</evidence>
<dbReference type="PRINTS" id="PR00195">
    <property type="entry name" value="DYNAMIN"/>
</dbReference>
<dbReference type="PROSITE" id="PS51718">
    <property type="entry name" value="G_DYNAMIN_2"/>
    <property type="match status" value="1"/>
</dbReference>
<keyword evidence="7" id="KW-1185">Reference proteome</keyword>